<reference evidence="4" key="1">
    <citation type="journal article" date="2019" name="Int. J. Syst. Evol. Microbiol.">
        <title>The Global Catalogue of Microorganisms (GCM) 10K type strain sequencing project: providing services to taxonomists for standard genome sequencing and annotation.</title>
        <authorList>
            <consortium name="The Broad Institute Genomics Platform"/>
            <consortium name="The Broad Institute Genome Sequencing Center for Infectious Disease"/>
            <person name="Wu L."/>
            <person name="Ma J."/>
        </authorList>
    </citation>
    <scope>NUCLEOTIDE SEQUENCE [LARGE SCALE GENOMIC DNA]</scope>
    <source>
        <strain evidence="4">CGMCC 1.16033</strain>
    </source>
</reference>
<dbReference type="Gene3D" id="3.30.300.30">
    <property type="match status" value="1"/>
</dbReference>
<dbReference type="Pfam" id="PF23562">
    <property type="entry name" value="AMP-binding_C_3"/>
    <property type="match status" value="1"/>
</dbReference>
<organism evidence="3 4">
    <name type="scientific">Shewanella carassii</name>
    <dbReference type="NCBI Taxonomy" id="1987584"/>
    <lineage>
        <taxon>Bacteria</taxon>
        <taxon>Pseudomonadati</taxon>
        <taxon>Pseudomonadota</taxon>
        <taxon>Gammaproteobacteria</taxon>
        <taxon>Alteromonadales</taxon>
        <taxon>Shewanellaceae</taxon>
        <taxon>Shewanella</taxon>
    </lineage>
</organism>
<feature type="domain" description="AMP-dependent synthetase/ligase" evidence="2">
    <location>
        <begin position="34"/>
        <end position="382"/>
    </location>
</feature>
<dbReference type="GO" id="GO:0016874">
    <property type="term" value="F:ligase activity"/>
    <property type="evidence" value="ECO:0007669"/>
    <property type="project" value="UniProtKB-KW"/>
</dbReference>
<dbReference type="Gene3D" id="3.40.50.12780">
    <property type="entry name" value="N-terminal domain of ligase-like"/>
    <property type="match status" value="1"/>
</dbReference>
<name>A0ABQ1TEW0_9GAMM</name>
<proteinExistence type="predicted"/>
<protein>
    <submittedName>
        <fullName evidence="3">Long-chain-fatty-acid--CoA ligase</fullName>
    </submittedName>
</protein>
<keyword evidence="1 3" id="KW-0436">Ligase</keyword>
<sequence length="548" mass="59234">MTPSPPLSQANTSESGIGTNLDWDVLGKLNGEDQAIALSDAGRQLSYLELKTEIRRYSDFLKRLNIRSLALHAGNSVQWAILDLACQQAGVLCLPLPLFFSQEQLANCLEQTSVELVLGESPQIQPCLPKGFAPYQGLSELGCNLYGWQLYRRQLYGRQLYDERLSDGQLCDGHPGQQSTCAEKMAAFPQVPQGTAKITFTSGSTGNPKGVCLSSEHQWRVAESLATVTALPSPRHLCLLPLSTLLENIAGIYSPLLCGGTVLLPSDKARGMHGSSRLDSRALLQTISQAQPSSMILIPQLLTLLVGACEQGWQAPNSLRFVAVGGGKVAPELLLRARELGLPVYEGYGLSECGSVVALNTPDKDTPGFAGTVLPHCKVTIRGGEIHVGGASHLGYLGQPETWGQGEIATGDLGQLDKGVLTISGRRKHLLISSFGRNISPEWVESALMARPLLSQCMVLGDTKPWLSALLCAPLQVSNEQLQAWLDAVNATLPDYARIKRWIRLNETELKPHTTANGRVKRASLLSALAAQIEQLYLSETPYLEGTL</sequence>
<dbReference type="InterPro" id="IPR050237">
    <property type="entry name" value="ATP-dep_AMP-bd_enzyme"/>
</dbReference>
<dbReference type="SUPFAM" id="SSF56801">
    <property type="entry name" value="Acetyl-CoA synthetase-like"/>
    <property type="match status" value="1"/>
</dbReference>
<accession>A0ABQ1TEW0</accession>
<dbReference type="PANTHER" id="PTHR43767">
    <property type="entry name" value="LONG-CHAIN-FATTY-ACID--COA LIGASE"/>
    <property type="match status" value="1"/>
</dbReference>
<dbReference type="Pfam" id="PF00501">
    <property type="entry name" value="AMP-binding"/>
    <property type="match status" value="1"/>
</dbReference>
<dbReference type="RefSeq" id="WP_100142941.1">
    <property type="nucleotide sequence ID" value="NZ_BMKO01000016.1"/>
</dbReference>
<dbReference type="PANTHER" id="PTHR43767:SF8">
    <property type="entry name" value="LONG-CHAIN-FATTY-ACID--COA LIGASE"/>
    <property type="match status" value="1"/>
</dbReference>
<dbReference type="InterPro" id="IPR045851">
    <property type="entry name" value="AMP-bd_C_sf"/>
</dbReference>
<keyword evidence="4" id="KW-1185">Reference proteome</keyword>
<evidence type="ECO:0000313" key="4">
    <source>
        <dbReference type="Proteomes" id="UP000606498"/>
    </source>
</evidence>
<dbReference type="PROSITE" id="PS00455">
    <property type="entry name" value="AMP_BINDING"/>
    <property type="match status" value="1"/>
</dbReference>
<dbReference type="EMBL" id="BMKO01000016">
    <property type="protein sequence ID" value="GGE93814.1"/>
    <property type="molecule type" value="Genomic_DNA"/>
</dbReference>
<comment type="caution">
    <text evidence="3">The sequence shown here is derived from an EMBL/GenBank/DDBJ whole genome shotgun (WGS) entry which is preliminary data.</text>
</comment>
<dbReference type="InterPro" id="IPR000873">
    <property type="entry name" value="AMP-dep_synth/lig_dom"/>
</dbReference>
<evidence type="ECO:0000256" key="1">
    <source>
        <dbReference type="ARBA" id="ARBA00022598"/>
    </source>
</evidence>
<dbReference type="InterPro" id="IPR042099">
    <property type="entry name" value="ANL_N_sf"/>
</dbReference>
<gene>
    <name evidence="3" type="ORF">GCM10011520_37710</name>
</gene>
<evidence type="ECO:0000313" key="3">
    <source>
        <dbReference type="EMBL" id="GGE93814.1"/>
    </source>
</evidence>
<dbReference type="Proteomes" id="UP000606498">
    <property type="component" value="Unassembled WGS sequence"/>
</dbReference>
<dbReference type="InterPro" id="IPR020845">
    <property type="entry name" value="AMP-binding_CS"/>
</dbReference>
<evidence type="ECO:0000259" key="2">
    <source>
        <dbReference type="Pfam" id="PF00501"/>
    </source>
</evidence>